<dbReference type="SUPFAM" id="SSF55008">
    <property type="entry name" value="HMA, heavy metal-associated domain"/>
    <property type="match status" value="1"/>
</dbReference>
<organism evidence="3 4">
    <name type="scientific">Candidatus Dojkabacteria bacterium CG_4_10_14_0_2_um_filter_Dojkabacteria_WS6_41_15</name>
    <dbReference type="NCBI Taxonomy" id="2014249"/>
    <lineage>
        <taxon>Bacteria</taxon>
        <taxon>Candidatus Dojkabacteria</taxon>
    </lineage>
</organism>
<dbReference type="EMBL" id="PFQB01000072">
    <property type="protein sequence ID" value="PJA13869.1"/>
    <property type="molecule type" value="Genomic_DNA"/>
</dbReference>
<dbReference type="GO" id="GO:0046872">
    <property type="term" value="F:metal ion binding"/>
    <property type="evidence" value="ECO:0007669"/>
    <property type="project" value="UniProtKB-KW"/>
</dbReference>
<feature type="domain" description="HMA" evidence="2">
    <location>
        <begin position="5"/>
        <end position="55"/>
    </location>
</feature>
<dbReference type="InterPro" id="IPR036163">
    <property type="entry name" value="HMA_dom_sf"/>
</dbReference>
<comment type="caution">
    <text evidence="3">The sequence shown here is derived from an EMBL/GenBank/DDBJ whole genome shotgun (WGS) entry which is preliminary data.</text>
</comment>
<dbReference type="Gene3D" id="3.30.70.100">
    <property type="match status" value="1"/>
</dbReference>
<dbReference type="CDD" id="cd00371">
    <property type="entry name" value="HMA"/>
    <property type="match status" value="1"/>
</dbReference>
<keyword evidence="1" id="KW-0479">Metal-binding</keyword>
<dbReference type="InterPro" id="IPR017969">
    <property type="entry name" value="Heavy-metal-associated_CS"/>
</dbReference>
<evidence type="ECO:0000259" key="2">
    <source>
        <dbReference type="Pfam" id="PF00403"/>
    </source>
</evidence>
<evidence type="ECO:0000313" key="4">
    <source>
        <dbReference type="Proteomes" id="UP000228952"/>
    </source>
</evidence>
<evidence type="ECO:0000313" key="3">
    <source>
        <dbReference type="EMBL" id="PJA13869.1"/>
    </source>
</evidence>
<dbReference type="InterPro" id="IPR006121">
    <property type="entry name" value="HMA_dom"/>
</dbReference>
<sequence>MKYQMKVTGMHCQGCSNLIKMSLEDANIITVLIDVKTGTAQFESDQDKPHVEKILSDVFTDLGTYRFSNVEQLV</sequence>
<reference evidence="4" key="1">
    <citation type="submission" date="2017-09" db="EMBL/GenBank/DDBJ databases">
        <title>Depth-based differentiation of microbial function through sediment-hosted aquifers and enrichment of novel symbionts in the deep terrestrial subsurface.</title>
        <authorList>
            <person name="Probst A.J."/>
            <person name="Ladd B."/>
            <person name="Jarett J.K."/>
            <person name="Geller-Mcgrath D.E."/>
            <person name="Sieber C.M.K."/>
            <person name="Emerson J.B."/>
            <person name="Anantharaman K."/>
            <person name="Thomas B.C."/>
            <person name="Malmstrom R."/>
            <person name="Stieglmeier M."/>
            <person name="Klingl A."/>
            <person name="Woyke T."/>
            <person name="Ryan C.M."/>
            <person name="Banfield J.F."/>
        </authorList>
    </citation>
    <scope>NUCLEOTIDE SEQUENCE [LARGE SCALE GENOMIC DNA]</scope>
</reference>
<proteinExistence type="predicted"/>
<gene>
    <name evidence="3" type="ORF">COX64_02670</name>
</gene>
<protein>
    <recommendedName>
        <fullName evidence="2">HMA domain-containing protein</fullName>
    </recommendedName>
</protein>
<dbReference type="PROSITE" id="PS01047">
    <property type="entry name" value="HMA_1"/>
    <property type="match status" value="1"/>
</dbReference>
<evidence type="ECO:0000256" key="1">
    <source>
        <dbReference type="ARBA" id="ARBA00022723"/>
    </source>
</evidence>
<dbReference type="Proteomes" id="UP000228952">
    <property type="component" value="Unassembled WGS sequence"/>
</dbReference>
<dbReference type="Pfam" id="PF00403">
    <property type="entry name" value="HMA"/>
    <property type="match status" value="1"/>
</dbReference>
<dbReference type="AlphaFoldDB" id="A0A2M7W1V9"/>
<name>A0A2M7W1V9_9BACT</name>
<accession>A0A2M7W1V9</accession>